<accession>A0A224X231</accession>
<feature type="transmembrane region" description="Helical" evidence="6">
    <location>
        <begin position="12"/>
        <end position="38"/>
    </location>
</feature>
<evidence type="ECO:0000256" key="2">
    <source>
        <dbReference type="ARBA" id="ARBA00022448"/>
    </source>
</evidence>
<feature type="transmembrane region" description="Helical" evidence="6">
    <location>
        <begin position="168"/>
        <end position="189"/>
    </location>
</feature>
<name>A0A224X231_9LACT</name>
<feature type="transmembrane region" description="Helical" evidence="6">
    <location>
        <begin position="279"/>
        <end position="299"/>
    </location>
</feature>
<sequence length="399" mass="44932">MNSNKKLSMKIAITYLLFVALLTLFRSGVSGILSLYYVEKGMENHAISSIKSFQNIGILVGLLPAGFLADRIGRLKVLMFSSWVMATSFVVMLISNSQLNFSLAEMLYGIGLALNSGILIAYISDLQLEKNVFLSNQTIGRRTTVLNISTLIGGNIGTFLFARNYNLPLYFSITGLFLYPIIILGWTHLMEFKDNSSINSLKKTNFYKKDKFSINKLLLHVSIINLIFEIGIQFIMVYWSIYFVQKLNFNLSIIYTLMLLSVIFGNEIYVLGSKKRSNHMLVVISAFLMTISTILIGILENKIGSLIFFILFELCTGIFTNAVHVLQNQALLNQEKKSKTLSSIDFFTEIIIIISLQFINVSIEFLGVKIMFVISGCLFATIIVKEKLNLKGRKIKNGI</sequence>
<dbReference type="InterPro" id="IPR036259">
    <property type="entry name" value="MFS_trans_sf"/>
</dbReference>
<dbReference type="Proteomes" id="UP000218689">
    <property type="component" value="Unassembled WGS sequence"/>
</dbReference>
<dbReference type="Gene3D" id="1.20.1250.20">
    <property type="entry name" value="MFS general substrate transporter like domains"/>
    <property type="match status" value="1"/>
</dbReference>
<evidence type="ECO:0000256" key="6">
    <source>
        <dbReference type="SAM" id="Phobius"/>
    </source>
</evidence>
<evidence type="ECO:0000256" key="4">
    <source>
        <dbReference type="ARBA" id="ARBA00022989"/>
    </source>
</evidence>
<dbReference type="SUPFAM" id="SSF103473">
    <property type="entry name" value="MFS general substrate transporter"/>
    <property type="match status" value="1"/>
</dbReference>
<proteinExistence type="predicted"/>
<dbReference type="PROSITE" id="PS50850">
    <property type="entry name" value="MFS"/>
    <property type="match status" value="1"/>
</dbReference>
<feature type="transmembrane region" description="Helical" evidence="6">
    <location>
        <begin position="338"/>
        <end position="359"/>
    </location>
</feature>
<dbReference type="InterPro" id="IPR011701">
    <property type="entry name" value="MFS"/>
</dbReference>
<keyword evidence="2" id="KW-0813">Transport</keyword>
<dbReference type="AlphaFoldDB" id="A0A224X231"/>
<evidence type="ECO:0000256" key="5">
    <source>
        <dbReference type="ARBA" id="ARBA00023136"/>
    </source>
</evidence>
<dbReference type="PANTHER" id="PTHR23530">
    <property type="entry name" value="TRANSPORT PROTEIN-RELATED"/>
    <property type="match status" value="1"/>
</dbReference>
<feature type="transmembrane region" description="Helical" evidence="6">
    <location>
        <begin position="217"/>
        <end position="241"/>
    </location>
</feature>
<dbReference type="GO" id="GO:0005886">
    <property type="term" value="C:plasma membrane"/>
    <property type="evidence" value="ECO:0007669"/>
    <property type="project" value="UniProtKB-SubCell"/>
</dbReference>
<dbReference type="PANTHER" id="PTHR23530:SF1">
    <property type="entry name" value="PERMEASE, MAJOR FACILITATOR SUPERFAMILY-RELATED"/>
    <property type="match status" value="1"/>
</dbReference>
<organism evidence="8 9">
    <name type="scientific">Pseudolactococcus reticulitermitis</name>
    <dbReference type="NCBI Taxonomy" id="2025039"/>
    <lineage>
        <taxon>Bacteria</taxon>
        <taxon>Bacillati</taxon>
        <taxon>Bacillota</taxon>
        <taxon>Bacilli</taxon>
        <taxon>Lactobacillales</taxon>
        <taxon>Streptococcaceae</taxon>
        <taxon>Pseudolactococcus</taxon>
    </lineage>
</organism>
<reference evidence="9" key="1">
    <citation type="submission" date="2017-08" db="EMBL/GenBank/DDBJ databases">
        <title>Draft genome sequence of Lactococcus sp. strain Rs-Y01, isolated from the gut of the lower termite Reticulitermes speratus.</title>
        <authorList>
            <person name="Ohkuma M."/>
            <person name="Yuki M."/>
        </authorList>
    </citation>
    <scope>NUCLEOTIDE SEQUENCE [LARGE SCALE GENOMIC DNA]</scope>
    <source>
        <strain evidence="9">Rs-Y01</strain>
    </source>
</reference>
<keyword evidence="3 6" id="KW-0812">Transmembrane</keyword>
<evidence type="ECO:0000256" key="3">
    <source>
        <dbReference type="ARBA" id="ARBA00022692"/>
    </source>
</evidence>
<evidence type="ECO:0000259" key="7">
    <source>
        <dbReference type="PROSITE" id="PS50850"/>
    </source>
</evidence>
<dbReference type="InterPro" id="IPR053160">
    <property type="entry name" value="MFS_DHA3_Transporter"/>
</dbReference>
<feature type="domain" description="Major facilitator superfamily (MFS) profile" evidence="7">
    <location>
        <begin position="7"/>
        <end position="399"/>
    </location>
</feature>
<dbReference type="Pfam" id="PF07690">
    <property type="entry name" value="MFS_1"/>
    <property type="match status" value="1"/>
</dbReference>
<evidence type="ECO:0000313" key="9">
    <source>
        <dbReference type="Proteomes" id="UP000218689"/>
    </source>
</evidence>
<feature type="transmembrane region" description="Helical" evidence="6">
    <location>
        <begin position="144"/>
        <end position="162"/>
    </location>
</feature>
<dbReference type="GO" id="GO:0022857">
    <property type="term" value="F:transmembrane transporter activity"/>
    <property type="evidence" value="ECO:0007669"/>
    <property type="project" value="InterPro"/>
</dbReference>
<protein>
    <recommendedName>
        <fullName evidence="7">Major facilitator superfamily (MFS) profile domain-containing protein</fullName>
    </recommendedName>
</protein>
<dbReference type="EMBL" id="BEDT01000005">
    <property type="protein sequence ID" value="GAX48217.1"/>
    <property type="molecule type" value="Genomic_DNA"/>
</dbReference>
<feature type="transmembrane region" description="Helical" evidence="6">
    <location>
        <begin position="75"/>
        <end position="94"/>
    </location>
</feature>
<gene>
    <name evidence="8" type="ORF">RsY01_1832</name>
</gene>
<evidence type="ECO:0000313" key="8">
    <source>
        <dbReference type="EMBL" id="GAX48217.1"/>
    </source>
</evidence>
<evidence type="ECO:0000256" key="1">
    <source>
        <dbReference type="ARBA" id="ARBA00004651"/>
    </source>
</evidence>
<dbReference type="InterPro" id="IPR020846">
    <property type="entry name" value="MFS_dom"/>
</dbReference>
<dbReference type="OrthoDB" id="2325998at2"/>
<keyword evidence="4 6" id="KW-1133">Transmembrane helix</keyword>
<feature type="transmembrane region" description="Helical" evidence="6">
    <location>
        <begin position="106"/>
        <end position="123"/>
    </location>
</feature>
<keyword evidence="5 6" id="KW-0472">Membrane</keyword>
<keyword evidence="9" id="KW-1185">Reference proteome</keyword>
<feature type="transmembrane region" description="Helical" evidence="6">
    <location>
        <begin position="365"/>
        <end position="384"/>
    </location>
</feature>
<comment type="caution">
    <text evidence="8">The sequence shown here is derived from an EMBL/GenBank/DDBJ whole genome shotgun (WGS) entry which is preliminary data.</text>
</comment>
<feature type="transmembrane region" description="Helical" evidence="6">
    <location>
        <begin position="253"/>
        <end position="272"/>
    </location>
</feature>
<comment type="subcellular location">
    <subcellularLocation>
        <location evidence="1">Cell membrane</location>
        <topology evidence="1">Multi-pass membrane protein</topology>
    </subcellularLocation>
</comment>
<feature type="transmembrane region" description="Helical" evidence="6">
    <location>
        <begin position="305"/>
        <end position="326"/>
    </location>
</feature>
<dbReference type="RefSeq" id="WP_094785238.1">
    <property type="nucleotide sequence ID" value="NZ_BEDT01000005.1"/>
</dbReference>